<dbReference type="Proteomes" id="UP000218767">
    <property type="component" value="Unassembled WGS sequence"/>
</dbReference>
<organism evidence="2 3">
    <name type="scientific">SAR86 cluster bacterium</name>
    <dbReference type="NCBI Taxonomy" id="2030880"/>
    <lineage>
        <taxon>Bacteria</taxon>
        <taxon>Pseudomonadati</taxon>
        <taxon>Pseudomonadota</taxon>
        <taxon>Gammaproteobacteria</taxon>
        <taxon>SAR86 cluster</taxon>
    </lineage>
</organism>
<dbReference type="EMBL" id="NVUL01000014">
    <property type="protein sequence ID" value="PCI79785.1"/>
    <property type="molecule type" value="Genomic_DNA"/>
</dbReference>
<gene>
    <name evidence="2" type="ORF">COB20_04155</name>
</gene>
<keyword evidence="1" id="KW-0472">Membrane</keyword>
<sequence length="192" mass="21154">MAEIDSNSPPSSKNILIASAISLVVALVVLFSFILPAEFGSDPLGTGELFGLNVLALDENPFEEQLEVHKTDSVEFILGPFESVEYKYLLDMDSSMLFSWVADGELYYDMHAEPAGLGEEYAESFEQGTGDSRMGSFHAPFTGIHGWFWENRGSSTITLQLYSSGFYVNSTVFRDGGSYERGLQTVTDQAQN</sequence>
<protein>
    <submittedName>
        <fullName evidence="2">Uncharacterized protein</fullName>
    </submittedName>
</protein>
<keyword evidence="1" id="KW-0812">Transmembrane</keyword>
<reference evidence="3" key="1">
    <citation type="submission" date="2017-08" db="EMBL/GenBank/DDBJ databases">
        <title>A dynamic microbial community with high functional redundancy inhabits the cold, oxic subseafloor aquifer.</title>
        <authorList>
            <person name="Tully B.J."/>
            <person name="Wheat C.G."/>
            <person name="Glazer B.T."/>
            <person name="Huber J.A."/>
        </authorList>
    </citation>
    <scope>NUCLEOTIDE SEQUENCE [LARGE SCALE GENOMIC DNA]</scope>
</reference>
<evidence type="ECO:0000313" key="2">
    <source>
        <dbReference type="EMBL" id="PCI79785.1"/>
    </source>
</evidence>
<dbReference type="AlphaFoldDB" id="A0A2A4XCK9"/>
<comment type="caution">
    <text evidence="2">The sequence shown here is derived from an EMBL/GenBank/DDBJ whole genome shotgun (WGS) entry which is preliminary data.</text>
</comment>
<evidence type="ECO:0000313" key="3">
    <source>
        <dbReference type="Proteomes" id="UP000218767"/>
    </source>
</evidence>
<proteinExistence type="predicted"/>
<feature type="transmembrane region" description="Helical" evidence="1">
    <location>
        <begin position="15"/>
        <end position="35"/>
    </location>
</feature>
<accession>A0A2A4XCK9</accession>
<name>A0A2A4XCK9_9GAMM</name>
<keyword evidence="1" id="KW-1133">Transmembrane helix</keyword>
<evidence type="ECO:0000256" key="1">
    <source>
        <dbReference type="SAM" id="Phobius"/>
    </source>
</evidence>